<accession>A0AC34GRR6</accession>
<reference evidence="2" key="1">
    <citation type="submission" date="2022-11" db="UniProtKB">
        <authorList>
            <consortium name="WormBaseParasite"/>
        </authorList>
    </citation>
    <scope>IDENTIFICATION</scope>
</reference>
<organism evidence="1 2">
    <name type="scientific">Panagrolaimus sp. ES5</name>
    <dbReference type="NCBI Taxonomy" id="591445"/>
    <lineage>
        <taxon>Eukaryota</taxon>
        <taxon>Metazoa</taxon>
        <taxon>Ecdysozoa</taxon>
        <taxon>Nematoda</taxon>
        <taxon>Chromadorea</taxon>
        <taxon>Rhabditida</taxon>
        <taxon>Tylenchina</taxon>
        <taxon>Panagrolaimomorpha</taxon>
        <taxon>Panagrolaimoidea</taxon>
        <taxon>Panagrolaimidae</taxon>
        <taxon>Panagrolaimus</taxon>
    </lineage>
</organism>
<evidence type="ECO:0000313" key="2">
    <source>
        <dbReference type="WBParaSite" id="ES5_v2.g7289.t1"/>
    </source>
</evidence>
<protein>
    <submittedName>
        <fullName evidence="2">Uncharacterized protein</fullName>
    </submittedName>
</protein>
<proteinExistence type="predicted"/>
<name>A0AC34GRR6_9BILA</name>
<sequence length="549" mass="61881">MEKSQFQYNGRSMGINVHTVTPKQLGIVFRISNIEQKMLQDEEGSLHVITKDRFDPKLEPQKTYFFVDLDDSNQQQQNASENPQNFHDNSSTNHADFYGQKPTPQENNQREQLPPRPQHQQKASQVGGTQAIVLQDNKAYLKSGKIFFENIANGCVAIEELVLLSASAPDVKLADNSSLRVSIFEAIRALGKAYTDAGNTVNEIKLRFNEIPTSIRQGLEAFSQQQDTHRHLQTLQNLVKTSIEAAEAKINLFKSPQSEFLDLEYKVKTAEKEEALKNKSERSKQSNGQMEMKKIENALQQKENEIKNLDFSIRSLEEEIKAFERESARKKEKGGKGLFGGNKNGSQNDELQRQQLQQQQSSARKQKHQLENEIDDLEEKKIVVKHQSANAKTEPSTNWEKVNGSLNKVIFQIGEIDKTWKLLLNFIKTIEAKVKEMQRVASSGNSDNSLLINAALQSTLNAWVICQCCEIYDDIVKAYVVPLVTGVTSNYGLSLEDAQSKLTAEKTKAQNVKNEIANIADKRLLEAVNNLATVSANTEEVFTFIFSTA</sequence>
<dbReference type="Proteomes" id="UP000887579">
    <property type="component" value="Unplaced"/>
</dbReference>
<evidence type="ECO:0000313" key="1">
    <source>
        <dbReference type="Proteomes" id="UP000887579"/>
    </source>
</evidence>
<dbReference type="WBParaSite" id="ES5_v2.g7289.t1">
    <property type="protein sequence ID" value="ES5_v2.g7289.t1"/>
    <property type="gene ID" value="ES5_v2.g7289"/>
</dbReference>